<keyword evidence="3" id="KW-1185">Reference proteome</keyword>
<proteinExistence type="predicted"/>
<dbReference type="Proteomes" id="UP000008810">
    <property type="component" value="Chromosome 1"/>
</dbReference>
<name>A0A0Q3HKQ9_BRADI</name>
<reference evidence="1" key="2">
    <citation type="submission" date="2017-06" db="EMBL/GenBank/DDBJ databases">
        <title>WGS assembly of Brachypodium distachyon.</title>
        <authorList>
            <consortium name="The International Brachypodium Initiative"/>
            <person name="Lucas S."/>
            <person name="Harmon-Smith M."/>
            <person name="Lail K."/>
            <person name="Tice H."/>
            <person name="Grimwood J."/>
            <person name="Bruce D."/>
            <person name="Barry K."/>
            <person name="Shu S."/>
            <person name="Lindquist E."/>
            <person name="Wang M."/>
            <person name="Pitluck S."/>
            <person name="Vogel J.P."/>
            <person name="Garvin D.F."/>
            <person name="Mockler T.C."/>
            <person name="Schmutz J."/>
            <person name="Rokhsar D."/>
            <person name="Bevan M.W."/>
        </authorList>
    </citation>
    <scope>NUCLEOTIDE SEQUENCE</scope>
    <source>
        <strain evidence="1">Bd21</strain>
    </source>
</reference>
<sequence>MLLLQCAFLVSIDKSRCSLGNNHCFRVVGSVWVLCLRMRRTLRPPDKISMHHRSGICEDIFGI</sequence>
<protein>
    <submittedName>
        <fullName evidence="1 2">Uncharacterized protein</fullName>
    </submittedName>
</protein>
<reference evidence="2" key="3">
    <citation type="submission" date="2018-08" db="UniProtKB">
        <authorList>
            <consortium name="EnsemblPlants"/>
        </authorList>
    </citation>
    <scope>IDENTIFICATION</scope>
    <source>
        <strain evidence="2">cv. Bd21</strain>
    </source>
</reference>
<dbReference type="EMBL" id="CM000880">
    <property type="protein sequence ID" value="KQK23551.1"/>
    <property type="molecule type" value="Genomic_DNA"/>
</dbReference>
<evidence type="ECO:0000313" key="3">
    <source>
        <dbReference type="Proteomes" id="UP000008810"/>
    </source>
</evidence>
<evidence type="ECO:0000313" key="2">
    <source>
        <dbReference type="EnsemblPlants" id="KQK23551"/>
    </source>
</evidence>
<organism evidence="1">
    <name type="scientific">Brachypodium distachyon</name>
    <name type="common">Purple false brome</name>
    <name type="synonym">Trachynia distachya</name>
    <dbReference type="NCBI Taxonomy" id="15368"/>
    <lineage>
        <taxon>Eukaryota</taxon>
        <taxon>Viridiplantae</taxon>
        <taxon>Streptophyta</taxon>
        <taxon>Embryophyta</taxon>
        <taxon>Tracheophyta</taxon>
        <taxon>Spermatophyta</taxon>
        <taxon>Magnoliopsida</taxon>
        <taxon>Liliopsida</taxon>
        <taxon>Poales</taxon>
        <taxon>Poaceae</taxon>
        <taxon>BOP clade</taxon>
        <taxon>Pooideae</taxon>
        <taxon>Stipodae</taxon>
        <taxon>Brachypodieae</taxon>
        <taxon>Brachypodium</taxon>
    </lineage>
</organism>
<dbReference type="Gramene" id="KQK23551">
    <property type="protein sequence ID" value="KQK23551"/>
    <property type="gene ID" value="BRADI_1g74543v3"/>
</dbReference>
<gene>
    <name evidence="1" type="ORF">BRADI_1g74543v3</name>
</gene>
<reference evidence="1 2" key="1">
    <citation type="journal article" date="2010" name="Nature">
        <title>Genome sequencing and analysis of the model grass Brachypodium distachyon.</title>
        <authorList>
            <consortium name="International Brachypodium Initiative"/>
        </authorList>
    </citation>
    <scope>NUCLEOTIDE SEQUENCE [LARGE SCALE GENOMIC DNA]</scope>
    <source>
        <strain evidence="1 2">Bd21</strain>
    </source>
</reference>
<dbReference type="EnsemblPlants" id="KQK23551">
    <property type="protein sequence ID" value="KQK23551"/>
    <property type="gene ID" value="BRADI_1g74543v3"/>
</dbReference>
<evidence type="ECO:0000313" key="1">
    <source>
        <dbReference type="EMBL" id="KQK23551.1"/>
    </source>
</evidence>
<accession>A0A0Q3HKQ9</accession>
<dbReference type="InParanoid" id="A0A0Q3HKQ9"/>
<dbReference type="AlphaFoldDB" id="A0A0Q3HKQ9"/>